<dbReference type="Gene3D" id="3.30.2310.20">
    <property type="entry name" value="RelE-like"/>
    <property type="match status" value="1"/>
</dbReference>
<keyword evidence="3" id="KW-1185">Reference proteome</keyword>
<name>A0A7W9D495_9HYPH</name>
<dbReference type="Pfam" id="PF05016">
    <property type="entry name" value="ParE_toxin"/>
    <property type="match status" value="1"/>
</dbReference>
<proteinExistence type="predicted"/>
<sequence>MRRPVAWSREALDDLKEQVALIAKNNPAAARRVADRIRDAGNALEDMATGRPGRVTGTYEKSISRLPYIVAYGLRPIAGRESVVVVRVIHALREWPAEEWPQQP</sequence>
<evidence type="ECO:0000313" key="2">
    <source>
        <dbReference type="EMBL" id="MBB5577128.1"/>
    </source>
</evidence>
<organism evidence="2 3">
    <name type="scientific">Rhizobium paranaense</name>
    <dbReference type="NCBI Taxonomy" id="1650438"/>
    <lineage>
        <taxon>Bacteria</taxon>
        <taxon>Pseudomonadati</taxon>
        <taxon>Pseudomonadota</taxon>
        <taxon>Alphaproteobacteria</taxon>
        <taxon>Hyphomicrobiales</taxon>
        <taxon>Rhizobiaceae</taxon>
        <taxon>Rhizobium/Agrobacterium group</taxon>
        <taxon>Rhizobium</taxon>
    </lineage>
</organism>
<dbReference type="InterPro" id="IPR007712">
    <property type="entry name" value="RelE/ParE_toxin"/>
</dbReference>
<evidence type="ECO:0000256" key="1">
    <source>
        <dbReference type="ARBA" id="ARBA00022649"/>
    </source>
</evidence>
<protein>
    <submittedName>
        <fullName evidence="2">Plasmid stabilization system protein ParE</fullName>
    </submittedName>
</protein>
<gene>
    <name evidence="2" type="ORF">GGD50_005779</name>
</gene>
<dbReference type="RefSeq" id="WP_183940317.1">
    <property type="nucleotide sequence ID" value="NZ_JACHBI010000017.1"/>
</dbReference>
<dbReference type="EMBL" id="JACHBI010000017">
    <property type="protein sequence ID" value="MBB5577128.1"/>
    <property type="molecule type" value="Genomic_DNA"/>
</dbReference>
<dbReference type="AlphaFoldDB" id="A0A7W9D495"/>
<evidence type="ECO:0000313" key="3">
    <source>
        <dbReference type="Proteomes" id="UP000549882"/>
    </source>
</evidence>
<accession>A0A7W9D495</accession>
<comment type="caution">
    <text evidence="2">The sequence shown here is derived from an EMBL/GenBank/DDBJ whole genome shotgun (WGS) entry which is preliminary data.</text>
</comment>
<reference evidence="2 3" key="1">
    <citation type="submission" date="2020-08" db="EMBL/GenBank/DDBJ databases">
        <title>Genomic Encyclopedia of Type Strains, Phase IV (KMG-V): Genome sequencing to study the core and pangenomes of soil and plant-associated prokaryotes.</title>
        <authorList>
            <person name="Whitman W."/>
        </authorList>
    </citation>
    <scope>NUCLEOTIDE SEQUENCE [LARGE SCALE GENOMIC DNA]</scope>
    <source>
        <strain evidence="2 3">SEMIA 4064</strain>
    </source>
</reference>
<dbReference type="InterPro" id="IPR035093">
    <property type="entry name" value="RelE/ParE_toxin_dom_sf"/>
</dbReference>
<dbReference type="Proteomes" id="UP000549882">
    <property type="component" value="Unassembled WGS sequence"/>
</dbReference>
<keyword evidence="1" id="KW-1277">Toxin-antitoxin system</keyword>